<name>A0A7Z0D9U9_9ACTN</name>
<comment type="caution">
    <text evidence="1">The sequence shown here is derived from an EMBL/GenBank/DDBJ whole genome shotgun (WGS) entry which is preliminary data.</text>
</comment>
<dbReference type="InterPro" id="IPR029069">
    <property type="entry name" value="HotDog_dom_sf"/>
</dbReference>
<dbReference type="InterPro" id="IPR050563">
    <property type="entry name" value="4-hydroxybenzoyl-CoA_TE"/>
</dbReference>
<dbReference type="GO" id="GO:0047617">
    <property type="term" value="F:fatty acyl-CoA hydrolase activity"/>
    <property type="evidence" value="ECO:0007669"/>
    <property type="project" value="TreeGrafter"/>
</dbReference>
<dbReference type="EC" id="3.1.2.-" evidence="1"/>
<keyword evidence="1" id="KW-0378">Hydrolase</keyword>
<organism evidence="1 2">
    <name type="scientific">Naumannella cuiyingiana</name>
    <dbReference type="NCBI Taxonomy" id="1347891"/>
    <lineage>
        <taxon>Bacteria</taxon>
        <taxon>Bacillati</taxon>
        <taxon>Actinomycetota</taxon>
        <taxon>Actinomycetes</taxon>
        <taxon>Propionibacteriales</taxon>
        <taxon>Propionibacteriaceae</taxon>
        <taxon>Naumannella</taxon>
    </lineage>
</organism>
<proteinExistence type="predicted"/>
<dbReference type="EMBL" id="JACBZS010000001">
    <property type="protein sequence ID" value="NYI71633.1"/>
    <property type="molecule type" value="Genomic_DNA"/>
</dbReference>
<dbReference type="RefSeq" id="WP_179445433.1">
    <property type="nucleotide sequence ID" value="NZ_JACBZS010000001.1"/>
</dbReference>
<dbReference type="AlphaFoldDB" id="A0A7Z0D9U9"/>
<dbReference type="SUPFAM" id="SSF54637">
    <property type="entry name" value="Thioesterase/thiol ester dehydrase-isomerase"/>
    <property type="match status" value="1"/>
</dbReference>
<dbReference type="Pfam" id="PF13279">
    <property type="entry name" value="4HBT_2"/>
    <property type="match status" value="1"/>
</dbReference>
<dbReference type="PANTHER" id="PTHR31793:SF24">
    <property type="entry name" value="LONG-CHAIN ACYL-COA THIOESTERASE FADM"/>
    <property type="match status" value="1"/>
</dbReference>
<keyword evidence="2" id="KW-1185">Reference proteome</keyword>
<accession>A0A7Z0D9U9</accession>
<dbReference type="Proteomes" id="UP000527616">
    <property type="component" value="Unassembled WGS sequence"/>
</dbReference>
<dbReference type="PANTHER" id="PTHR31793">
    <property type="entry name" value="4-HYDROXYBENZOYL-COA THIOESTERASE FAMILY MEMBER"/>
    <property type="match status" value="1"/>
</dbReference>
<protein>
    <submittedName>
        <fullName evidence="1">Acyl-CoA thioester hydrolase</fullName>
        <ecNumber evidence="1">3.1.2.-</ecNumber>
    </submittedName>
</protein>
<sequence>MSDSFQVQIEVRGYELDGQGHLNQSVYLQYAEHARWKYFQAAGLTRDKLGEAGIGPVVLRSSARFQRELRVGDEVNVSCVITGGRGRFIELTQNFRTPAGVSVARVDAVVGVIDLTTRALVSDPRTTLRELASSPEVLTGS</sequence>
<dbReference type="CDD" id="cd00586">
    <property type="entry name" value="4HBT"/>
    <property type="match status" value="1"/>
</dbReference>
<evidence type="ECO:0000313" key="1">
    <source>
        <dbReference type="EMBL" id="NYI71633.1"/>
    </source>
</evidence>
<reference evidence="1 2" key="1">
    <citation type="submission" date="2020-07" db="EMBL/GenBank/DDBJ databases">
        <title>Sequencing the genomes of 1000 actinobacteria strains.</title>
        <authorList>
            <person name="Klenk H.-P."/>
        </authorList>
    </citation>
    <scope>NUCLEOTIDE SEQUENCE [LARGE SCALE GENOMIC DNA]</scope>
    <source>
        <strain evidence="1 2">DSM 103164</strain>
    </source>
</reference>
<dbReference type="Gene3D" id="3.10.129.10">
    <property type="entry name" value="Hotdog Thioesterase"/>
    <property type="match status" value="1"/>
</dbReference>
<evidence type="ECO:0000313" key="2">
    <source>
        <dbReference type="Proteomes" id="UP000527616"/>
    </source>
</evidence>
<gene>
    <name evidence="1" type="ORF">GGQ54_002193</name>
</gene>